<evidence type="ECO:0000256" key="2">
    <source>
        <dbReference type="ARBA" id="ARBA00022692"/>
    </source>
</evidence>
<gene>
    <name evidence="8" type="ORF">FP66_01975</name>
</gene>
<evidence type="ECO:0000256" key="4">
    <source>
        <dbReference type="ARBA" id="ARBA00023136"/>
    </source>
</evidence>
<comment type="caution">
    <text evidence="8">The sequence shown here is derived from an EMBL/GenBank/DDBJ whole genome shotgun (WGS) entry which is preliminary data.</text>
</comment>
<dbReference type="Proteomes" id="UP000029721">
    <property type="component" value="Unassembled WGS sequence"/>
</dbReference>
<evidence type="ECO:0000256" key="3">
    <source>
        <dbReference type="ARBA" id="ARBA00022989"/>
    </source>
</evidence>
<sequence>MSESASGAVADGLGGGEALIGMATLGKTAAALALVLAIIVACSLLLRRLNGGGRGQGQRPRLVGSTSIGQRERVVIVEVEGTWLVLGVGGGQVNKLHELPAPESPATAPASPAFSEDDGFAARFAKALRHNAGLGRHDRDRP</sequence>
<feature type="transmembrane region" description="Helical" evidence="7">
    <location>
        <begin position="29"/>
        <end position="46"/>
    </location>
</feature>
<dbReference type="Pfam" id="PF04347">
    <property type="entry name" value="FliO"/>
    <property type="match status" value="1"/>
</dbReference>
<evidence type="ECO:0000313" key="9">
    <source>
        <dbReference type="Proteomes" id="UP000029721"/>
    </source>
</evidence>
<evidence type="ECO:0000256" key="5">
    <source>
        <dbReference type="ARBA" id="ARBA00023143"/>
    </source>
</evidence>
<keyword evidence="4 7" id="KW-0472">Membrane</keyword>
<organism evidence="8 9">
    <name type="scientific">Halomonas salina</name>
    <dbReference type="NCBI Taxonomy" id="42565"/>
    <lineage>
        <taxon>Bacteria</taxon>
        <taxon>Pseudomonadati</taxon>
        <taxon>Pseudomonadota</taxon>
        <taxon>Gammaproteobacteria</taxon>
        <taxon>Oceanospirillales</taxon>
        <taxon>Halomonadaceae</taxon>
        <taxon>Halomonas</taxon>
    </lineage>
</organism>
<dbReference type="InterPro" id="IPR052205">
    <property type="entry name" value="FliO/MopB"/>
</dbReference>
<proteinExistence type="inferred from homology"/>
<accession>A0ABR4WUW4</accession>
<dbReference type="NCBIfam" id="TIGR03500">
    <property type="entry name" value="FliO_TIGR"/>
    <property type="match status" value="1"/>
</dbReference>
<comment type="subcellular location">
    <subcellularLocation>
        <location evidence="7">Cell membrane</location>
    </subcellularLocation>
    <subcellularLocation>
        <location evidence="7">Bacterial flagellum basal body</location>
    </subcellularLocation>
</comment>
<reference evidence="8 9" key="1">
    <citation type="submission" date="2014-06" db="EMBL/GenBank/DDBJ databases">
        <title>Draft genome sequence of an extremely salt tolerant bacteria Halomonas salina/CIFRI 1.</title>
        <authorList>
            <person name="Behera B.D."/>
            <person name="Meena D.K."/>
            <person name="Das P."/>
            <person name="Maharana J."/>
            <person name="Paria P."/>
            <person name="Sharma A.P."/>
            <person name="Shamsudheen K.V."/>
            <person name="Rijit J."/>
            <person name="Dixit V."/>
            <person name="Verma A."/>
            <person name="Scaria V."/>
            <person name="Sivasubbu S."/>
        </authorList>
    </citation>
    <scope>NUCLEOTIDE SEQUENCE [LARGE SCALE GENOMIC DNA]</scope>
    <source>
        <strain evidence="8 9">CIFRI 1</strain>
    </source>
</reference>
<evidence type="ECO:0000256" key="7">
    <source>
        <dbReference type="RuleBase" id="RU362064"/>
    </source>
</evidence>
<dbReference type="PANTHER" id="PTHR38766:SF1">
    <property type="entry name" value="FLAGELLAR PROTEIN FLIO"/>
    <property type="match status" value="1"/>
</dbReference>
<keyword evidence="5 7" id="KW-0975">Bacterial flagellum</keyword>
<keyword evidence="9" id="KW-1185">Reference proteome</keyword>
<evidence type="ECO:0000256" key="6">
    <source>
        <dbReference type="ARBA" id="ARBA00037937"/>
    </source>
</evidence>
<dbReference type="InterPro" id="IPR022781">
    <property type="entry name" value="Flagellar_biosynth_FliO"/>
</dbReference>
<evidence type="ECO:0000313" key="8">
    <source>
        <dbReference type="EMBL" id="KGE78524.1"/>
    </source>
</evidence>
<keyword evidence="3 7" id="KW-1133">Transmembrane helix</keyword>
<keyword evidence="1 7" id="KW-1003">Cell membrane</keyword>
<evidence type="ECO:0000256" key="1">
    <source>
        <dbReference type="ARBA" id="ARBA00022475"/>
    </source>
</evidence>
<dbReference type="EMBL" id="JOKD01000014">
    <property type="protein sequence ID" value="KGE78524.1"/>
    <property type="molecule type" value="Genomic_DNA"/>
</dbReference>
<name>A0ABR4WUW4_9GAMM</name>
<protein>
    <recommendedName>
        <fullName evidence="7">Flagellar protein</fullName>
    </recommendedName>
</protein>
<dbReference type="RefSeq" id="WP_035594298.1">
    <property type="nucleotide sequence ID" value="NZ_JOKD01000014.1"/>
</dbReference>
<comment type="similarity">
    <text evidence="6 7">Belongs to the FliO/MopB family.</text>
</comment>
<keyword evidence="2 7" id="KW-0812">Transmembrane</keyword>
<dbReference type="PANTHER" id="PTHR38766">
    <property type="entry name" value="FLAGELLAR PROTEIN FLIO"/>
    <property type="match status" value="1"/>
</dbReference>